<gene>
    <name evidence="6" type="ORF">DEIPH_ctg046orf0058</name>
</gene>
<evidence type="ECO:0000256" key="4">
    <source>
        <dbReference type="ARBA" id="ARBA00022729"/>
    </source>
</evidence>
<dbReference type="Pfam" id="PF13416">
    <property type="entry name" value="SBP_bac_8"/>
    <property type="match status" value="1"/>
</dbReference>
<comment type="subcellular location">
    <subcellularLocation>
        <location evidence="1">Cell envelope</location>
    </subcellularLocation>
</comment>
<evidence type="ECO:0000256" key="2">
    <source>
        <dbReference type="ARBA" id="ARBA00008520"/>
    </source>
</evidence>
<evidence type="ECO:0000256" key="1">
    <source>
        <dbReference type="ARBA" id="ARBA00004196"/>
    </source>
</evidence>
<comment type="caution">
    <text evidence="6">The sequence shown here is derived from an EMBL/GenBank/DDBJ whole genome shotgun (WGS) entry which is preliminary data.</text>
</comment>
<proteinExistence type="inferred from homology"/>
<dbReference type="GO" id="GO:0030313">
    <property type="term" value="C:cell envelope"/>
    <property type="evidence" value="ECO:0007669"/>
    <property type="project" value="UniProtKB-SubCell"/>
</dbReference>
<dbReference type="PANTHER" id="PTHR43649">
    <property type="entry name" value="ARABINOSE-BINDING PROTEIN-RELATED"/>
    <property type="match status" value="1"/>
</dbReference>
<sequence>MVVLWRLALALACLGSASLAGPVRVEFWHIFSDAPRARWMQERADAFNRAHPDIQVVPVAHTSYPQVFQALATAARTGKAPALVQISEAGTQLAVDSMLFRPLPPQVARQFGDYLPAVLRYYTVGGRLYGIPFNTSSPVLYANRTLLRRAGLGDAPLPRTLEELTRTCDALKRARVPARCLTFPVDAWYFEQWAAQGGALWVDGQNGRRQRATQAYLDSEAVARPLRWLQQMNAAGYYLNPGKPEDNAGSTQLFLKGNVAFLLTSSSRIGQVLAGSRQGGFQVDVGVMPVPQGSPRQGLVVGGSSLWIPREIPARTAAAAQAFALDLTGTANLAAWHRLSGYDPLRASSVKLLRQQGWLQPGTAHAAAFEQFRATRPTPATSGALFGSFYEVRAVLHASIDRVLKGADVTGTLRAAKARADQIIRAYNARF</sequence>
<dbReference type="Proteomes" id="UP000020492">
    <property type="component" value="Unassembled WGS sequence"/>
</dbReference>
<dbReference type="STRING" id="1476583.DEIPH_ctg046orf0058"/>
<keyword evidence="4 5" id="KW-0732">Signal</keyword>
<dbReference type="SUPFAM" id="SSF53850">
    <property type="entry name" value="Periplasmic binding protein-like II"/>
    <property type="match status" value="1"/>
</dbReference>
<reference evidence="6 7" key="1">
    <citation type="submission" date="2014-03" db="EMBL/GenBank/DDBJ databases">
        <title>Draft genome sequence of Deinococcus phoenicis 1P10ME.</title>
        <authorList>
            <person name="Stepanov V.G."/>
            <person name="Vaishampayan P."/>
            <person name="Venkateswaran K."/>
            <person name="Fox G.E."/>
        </authorList>
    </citation>
    <scope>NUCLEOTIDE SEQUENCE [LARGE SCALE GENOMIC DNA]</scope>
    <source>
        <strain evidence="6 7">1P10ME</strain>
    </source>
</reference>
<evidence type="ECO:0000313" key="7">
    <source>
        <dbReference type="Proteomes" id="UP000020492"/>
    </source>
</evidence>
<organism evidence="6 7">
    <name type="scientific">Deinococcus phoenicis</name>
    <dbReference type="NCBI Taxonomy" id="1476583"/>
    <lineage>
        <taxon>Bacteria</taxon>
        <taxon>Thermotogati</taxon>
        <taxon>Deinococcota</taxon>
        <taxon>Deinococci</taxon>
        <taxon>Deinococcales</taxon>
        <taxon>Deinococcaceae</taxon>
        <taxon>Deinococcus</taxon>
    </lineage>
</organism>
<dbReference type="AlphaFoldDB" id="A0A016QM79"/>
<dbReference type="eggNOG" id="COG1653">
    <property type="taxonomic scope" value="Bacteria"/>
</dbReference>
<dbReference type="EMBL" id="JHAC01000044">
    <property type="protein sequence ID" value="EYB67255.1"/>
    <property type="molecule type" value="Genomic_DNA"/>
</dbReference>
<feature type="signal peptide" evidence="5">
    <location>
        <begin position="1"/>
        <end position="20"/>
    </location>
</feature>
<dbReference type="Gene3D" id="3.40.190.10">
    <property type="entry name" value="Periplasmic binding protein-like II"/>
    <property type="match status" value="2"/>
</dbReference>
<dbReference type="PANTHER" id="PTHR43649:SF31">
    <property type="entry name" value="SN-GLYCEROL-3-PHOSPHATE-BINDING PERIPLASMIC PROTEIN UGPB"/>
    <property type="match status" value="1"/>
</dbReference>
<evidence type="ECO:0000256" key="3">
    <source>
        <dbReference type="ARBA" id="ARBA00022448"/>
    </source>
</evidence>
<protein>
    <recommendedName>
        <fullName evidence="8">Extracellular solute-binding protein</fullName>
    </recommendedName>
</protein>
<evidence type="ECO:0000256" key="5">
    <source>
        <dbReference type="SAM" id="SignalP"/>
    </source>
</evidence>
<dbReference type="InterPro" id="IPR050490">
    <property type="entry name" value="Bact_solute-bd_prot1"/>
</dbReference>
<keyword evidence="7" id="KW-1185">Reference proteome</keyword>
<accession>A0A016QM79</accession>
<keyword evidence="3" id="KW-0813">Transport</keyword>
<feature type="chain" id="PRO_5001485522" description="Extracellular solute-binding protein" evidence="5">
    <location>
        <begin position="21"/>
        <end position="431"/>
    </location>
</feature>
<evidence type="ECO:0008006" key="8">
    <source>
        <dbReference type="Google" id="ProtNLM"/>
    </source>
</evidence>
<dbReference type="InterPro" id="IPR006059">
    <property type="entry name" value="SBP"/>
</dbReference>
<dbReference type="PATRIC" id="fig|1476583.3.peg.2730"/>
<name>A0A016QM79_9DEIO</name>
<comment type="similarity">
    <text evidence="2">Belongs to the bacterial solute-binding protein 1 family.</text>
</comment>
<evidence type="ECO:0000313" key="6">
    <source>
        <dbReference type="EMBL" id="EYB67255.1"/>
    </source>
</evidence>